<keyword evidence="1" id="KW-0547">Nucleotide-binding</keyword>
<dbReference type="InterPro" id="IPR003593">
    <property type="entry name" value="AAA+_ATPase"/>
</dbReference>
<evidence type="ECO:0000313" key="6">
    <source>
        <dbReference type="EMBL" id="KXS09627.1"/>
    </source>
</evidence>
<name>A0A138ZYP5_GONPJ</name>
<gene>
    <name evidence="6" type="ORF">M427DRAFT_75247</name>
</gene>
<dbReference type="InterPro" id="IPR003959">
    <property type="entry name" value="ATPase_AAA_core"/>
</dbReference>
<dbReference type="EMBL" id="KQ965857">
    <property type="protein sequence ID" value="KXS09627.1"/>
    <property type="molecule type" value="Genomic_DNA"/>
</dbReference>
<accession>A0A138ZYP5</accession>
<feature type="region of interest" description="Disordered" evidence="4">
    <location>
        <begin position="212"/>
        <end position="236"/>
    </location>
</feature>
<dbReference type="Pfam" id="PF17862">
    <property type="entry name" value="AAA_lid_3"/>
    <property type="match status" value="1"/>
</dbReference>
<dbReference type="GO" id="GO:0016887">
    <property type="term" value="F:ATP hydrolysis activity"/>
    <property type="evidence" value="ECO:0007669"/>
    <property type="project" value="InterPro"/>
</dbReference>
<dbReference type="Gene3D" id="3.40.50.300">
    <property type="entry name" value="P-loop containing nucleotide triphosphate hydrolases"/>
    <property type="match status" value="2"/>
</dbReference>
<feature type="domain" description="AAA+ ATPase" evidence="5">
    <location>
        <begin position="62"/>
        <end position="271"/>
    </location>
</feature>
<dbReference type="Proteomes" id="UP000070544">
    <property type="component" value="Unassembled WGS sequence"/>
</dbReference>
<dbReference type="OrthoDB" id="5421at2759"/>
<protein>
    <submittedName>
        <fullName evidence="6">AAA-domain-containing protein</fullName>
    </submittedName>
</protein>
<dbReference type="STRING" id="1344416.A0A138ZYP5"/>
<proteinExistence type="predicted"/>
<dbReference type="PANTHER" id="PTHR23077">
    <property type="entry name" value="AAA-FAMILY ATPASE"/>
    <property type="match status" value="1"/>
</dbReference>
<evidence type="ECO:0000259" key="5">
    <source>
        <dbReference type="SMART" id="SM00382"/>
    </source>
</evidence>
<feature type="region of interest" description="Disordered" evidence="4">
    <location>
        <begin position="149"/>
        <end position="169"/>
    </location>
</feature>
<dbReference type="InterPro" id="IPR050168">
    <property type="entry name" value="AAA_ATPase_domain"/>
</dbReference>
<keyword evidence="2" id="KW-0067">ATP-binding</keyword>
<dbReference type="OMA" id="ECPKGVL"/>
<keyword evidence="3" id="KW-0175">Coiled coil</keyword>
<feature type="compositionally biased region" description="Basic and acidic residues" evidence="4">
    <location>
        <begin position="151"/>
        <end position="161"/>
    </location>
</feature>
<dbReference type="AlphaFoldDB" id="A0A138ZYP5"/>
<dbReference type="InterPro" id="IPR041569">
    <property type="entry name" value="AAA_lid_3"/>
</dbReference>
<dbReference type="InterPro" id="IPR027417">
    <property type="entry name" value="P-loop_NTPase"/>
</dbReference>
<dbReference type="SMART" id="SM00382">
    <property type="entry name" value="AAA"/>
    <property type="match status" value="2"/>
</dbReference>
<sequence length="748" mass="77437">MPPSLCDTDTPPPSAHAHAASRLDEALAHSPPALASAFATLLELCVHPVLFAREYDQLRLPLPRGVLLHGPPGVGKTHLVRSLAACTDARLTVVQGPELVSPIPGETERRMRRVWRRAKRRRVLEAEAEADWGENGDKVDKMDTSSFAVEADAKTGDKENRGTSSSSTRLPSRNILFIDELDAIAPRRTPHTPQYVARTVAQLLVLMDGLQTKAAPSPSPSSGRSPPNDTDSGTNDTDLVVIAATNRPNDLDPALRRPGRFDREVALDVPDVDGREQILRALVQELGPPLSDQEGSTSLGVGKAGTGRGDGGAVASADASARVGGVRNTAHAHALTPSDIRTIARATPGFVAADLRALLQAGLAEARGRRGGGGGGGAGGGVRSPGDGGGVGAVGVVGAGAVGDDGATGGLPSPPPPPPLTLTLAHIDSALRSGAVTASIRKGWTVETGRVCWDDVGGCWDVKEHLRHLITHPLLHPTTLFRLGLPPPSGVLLHGPPGCSKTTLARAAAGEAGVSFWTLDGGVYSALVGEAERKVRDIFARARASAPSILFLDELDALAGSRSFSSSGGGGGSGESDPSRDRILSTLLNELDGISSPVPPPGASADQLARFLRSRVVVIGATNRPAAVDAALRRPGRLDRCVYVAPPGESERADIARKVARGVPGVTDEHIAWMAGATGGYSAADVAAVCREAAVGAVRRAAHGAGGEGWEGVGDASVEMQDWVEAVRVVPGSLGEEVMRWYGEAAEV</sequence>
<dbReference type="FunFam" id="3.40.50.300:FF:001025">
    <property type="entry name" value="ATPase family, AAA domain-containing 2B"/>
    <property type="match status" value="1"/>
</dbReference>
<dbReference type="SUPFAM" id="SSF52540">
    <property type="entry name" value="P-loop containing nucleoside triphosphate hydrolases"/>
    <property type="match status" value="2"/>
</dbReference>
<reference evidence="6 7" key="1">
    <citation type="journal article" date="2015" name="Genome Biol. Evol.">
        <title>Phylogenomic analyses indicate that early fungi evolved digesting cell walls of algal ancestors of land plants.</title>
        <authorList>
            <person name="Chang Y."/>
            <person name="Wang S."/>
            <person name="Sekimoto S."/>
            <person name="Aerts A.L."/>
            <person name="Choi C."/>
            <person name="Clum A."/>
            <person name="LaButti K.M."/>
            <person name="Lindquist E.A."/>
            <person name="Yee Ngan C."/>
            <person name="Ohm R.A."/>
            <person name="Salamov A.A."/>
            <person name="Grigoriev I.V."/>
            <person name="Spatafora J.W."/>
            <person name="Berbee M.L."/>
        </authorList>
    </citation>
    <scope>NUCLEOTIDE SEQUENCE [LARGE SCALE GENOMIC DNA]</scope>
    <source>
        <strain evidence="6 7">JEL478</strain>
    </source>
</reference>
<evidence type="ECO:0000313" key="7">
    <source>
        <dbReference type="Proteomes" id="UP000070544"/>
    </source>
</evidence>
<dbReference type="InterPro" id="IPR003960">
    <property type="entry name" value="ATPase_AAA_CS"/>
</dbReference>
<evidence type="ECO:0000256" key="3">
    <source>
        <dbReference type="ARBA" id="ARBA00023054"/>
    </source>
</evidence>
<dbReference type="Pfam" id="PF00004">
    <property type="entry name" value="AAA"/>
    <property type="match status" value="3"/>
</dbReference>
<dbReference type="Gene3D" id="1.10.8.60">
    <property type="match status" value="2"/>
</dbReference>
<dbReference type="PANTHER" id="PTHR23077:SF117">
    <property type="entry name" value="AAA+ ATPASE DOMAIN-CONTAINING PROTEIN"/>
    <property type="match status" value="1"/>
</dbReference>
<dbReference type="PROSITE" id="PS00674">
    <property type="entry name" value="AAA"/>
    <property type="match status" value="2"/>
</dbReference>
<evidence type="ECO:0000256" key="4">
    <source>
        <dbReference type="SAM" id="MobiDB-lite"/>
    </source>
</evidence>
<feature type="domain" description="AAA+ ATPase" evidence="5">
    <location>
        <begin position="487"/>
        <end position="648"/>
    </location>
</feature>
<organism evidence="6 7">
    <name type="scientific">Gonapodya prolifera (strain JEL478)</name>
    <name type="common">Monoblepharis prolifera</name>
    <dbReference type="NCBI Taxonomy" id="1344416"/>
    <lineage>
        <taxon>Eukaryota</taxon>
        <taxon>Fungi</taxon>
        <taxon>Fungi incertae sedis</taxon>
        <taxon>Chytridiomycota</taxon>
        <taxon>Chytridiomycota incertae sedis</taxon>
        <taxon>Monoblepharidomycetes</taxon>
        <taxon>Monoblepharidales</taxon>
        <taxon>Gonapodyaceae</taxon>
        <taxon>Gonapodya</taxon>
    </lineage>
</organism>
<evidence type="ECO:0000256" key="2">
    <source>
        <dbReference type="ARBA" id="ARBA00022840"/>
    </source>
</evidence>
<keyword evidence="7" id="KW-1185">Reference proteome</keyword>
<dbReference type="GO" id="GO:0005524">
    <property type="term" value="F:ATP binding"/>
    <property type="evidence" value="ECO:0007669"/>
    <property type="project" value="UniProtKB-KW"/>
</dbReference>
<evidence type="ECO:0000256" key="1">
    <source>
        <dbReference type="ARBA" id="ARBA00022741"/>
    </source>
</evidence>